<evidence type="ECO:0000313" key="3">
    <source>
        <dbReference type="EnsemblMetazoa" id="OVOC3711.1"/>
    </source>
</evidence>
<evidence type="ECO:0000259" key="2">
    <source>
        <dbReference type="Pfam" id="PF12572"/>
    </source>
</evidence>
<feature type="compositionally biased region" description="Polar residues" evidence="1">
    <location>
        <begin position="1"/>
        <end position="14"/>
    </location>
</feature>
<reference evidence="3" key="2">
    <citation type="submission" date="2022-06" db="UniProtKB">
        <authorList>
            <consortium name="EnsemblMetazoa"/>
        </authorList>
    </citation>
    <scope>IDENTIFICATION</scope>
</reference>
<dbReference type="AlphaFoldDB" id="A0A8R1TS49"/>
<dbReference type="Pfam" id="PF12572">
    <property type="entry name" value="DUF3752"/>
    <property type="match status" value="1"/>
</dbReference>
<dbReference type="Proteomes" id="UP000024404">
    <property type="component" value="Unassembled WGS sequence"/>
</dbReference>
<keyword evidence="4" id="KW-1185">Reference proteome</keyword>
<feature type="region of interest" description="Disordered" evidence="1">
    <location>
        <begin position="339"/>
        <end position="385"/>
    </location>
</feature>
<dbReference type="InterPro" id="IPR046331">
    <property type="entry name" value="GPAM1-like"/>
</dbReference>
<dbReference type="OMA" id="CKRPEWM"/>
<feature type="compositionally biased region" description="Acidic residues" evidence="1">
    <location>
        <begin position="113"/>
        <end position="131"/>
    </location>
</feature>
<protein>
    <recommendedName>
        <fullName evidence="2">DUF3752 domain-containing protein</fullName>
    </recommendedName>
</protein>
<feature type="region of interest" description="Disordered" evidence="1">
    <location>
        <begin position="1"/>
        <end position="54"/>
    </location>
</feature>
<feature type="compositionally biased region" description="Polar residues" evidence="1">
    <location>
        <begin position="81"/>
        <end position="101"/>
    </location>
</feature>
<feature type="region of interest" description="Disordered" evidence="1">
    <location>
        <begin position="81"/>
        <end position="290"/>
    </location>
</feature>
<evidence type="ECO:0000256" key="1">
    <source>
        <dbReference type="SAM" id="MobiDB-lite"/>
    </source>
</evidence>
<feature type="domain" description="DUF3752" evidence="2">
    <location>
        <begin position="332"/>
        <end position="465"/>
    </location>
</feature>
<accession>A0A8R1TS49</accession>
<feature type="compositionally biased region" description="Basic and acidic residues" evidence="1">
    <location>
        <begin position="339"/>
        <end position="369"/>
    </location>
</feature>
<dbReference type="EnsemblMetazoa" id="OVOC3711.1">
    <property type="protein sequence ID" value="OVOC3711.1"/>
    <property type="gene ID" value="WBGene00240520"/>
</dbReference>
<feature type="compositionally biased region" description="Low complexity" evidence="1">
    <location>
        <begin position="141"/>
        <end position="159"/>
    </location>
</feature>
<feature type="compositionally biased region" description="Acidic residues" evidence="1">
    <location>
        <begin position="257"/>
        <end position="275"/>
    </location>
</feature>
<name>A0A8R1TS49_ONCVO</name>
<evidence type="ECO:0000313" key="4">
    <source>
        <dbReference type="Proteomes" id="UP000024404"/>
    </source>
</evidence>
<proteinExistence type="predicted"/>
<reference evidence="4" key="1">
    <citation type="submission" date="2013-10" db="EMBL/GenBank/DDBJ databases">
        <title>Genome sequencing of Onchocerca volvulus.</title>
        <authorList>
            <person name="Cotton J."/>
            <person name="Tsai J."/>
            <person name="Stanley E."/>
            <person name="Tracey A."/>
            <person name="Holroyd N."/>
            <person name="Lustigman S."/>
            <person name="Berriman M."/>
        </authorList>
    </citation>
    <scope>NUCLEOTIDE SEQUENCE</scope>
</reference>
<sequence length="474" mass="52051">MSSPRLPSDCTMQGPSWDEFDRSEELDYNSGSDHETDEQDCRSRNFDLIAPPGFYTSRRQIQVNADEAGIAQSNSSFSYLDQLPNSVNELGTTSSSDQQLYGPSLPPGLTNSSEEDDPEDPGDPEDPDEGDSQSSVPNMCSFLQFSSSFPSSSSQSSSFGPTVPNSSETFAPSLPEEETKRSRGNFLLPPPEPGETHSSTVDYSSKRVIGPSMPDQLPTVANLGNDDEEDSRDVYGPAVPYDLQNKPSTSAGKDFDVEVPIDDETCGHDNDDDNTDVFGPVPPWEQKGNAEDEYAERLVRLEMLEASKTSTCKRPEWMTQPPKRFGICGLSTKTFSLAKDEKSEAAAEKAKLEWTETPAERKNRLERGDQSGAGPSGLSSETQCNRSADAIQARCVAAIEKDRVESLLDVHQRKRKHDTDENGAVVATRRPFDRNKDLDNHAFGRTGNLNADAIKERCGQLNSRFASSTSQKFL</sequence>
<dbReference type="PANTHER" id="PTHR46370">
    <property type="entry name" value="GPALPP MOTIFS-CONTAINING PROTEIN 1"/>
    <property type="match status" value="1"/>
</dbReference>
<dbReference type="InterPro" id="IPR022226">
    <property type="entry name" value="DUF3752"/>
</dbReference>
<dbReference type="EMBL" id="CMVM020000121">
    <property type="status" value="NOT_ANNOTATED_CDS"/>
    <property type="molecule type" value="Genomic_DNA"/>
</dbReference>
<organism evidence="3 4">
    <name type="scientific">Onchocerca volvulus</name>
    <dbReference type="NCBI Taxonomy" id="6282"/>
    <lineage>
        <taxon>Eukaryota</taxon>
        <taxon>Metazoa</taxon>
        <taxon>Ecdysozoa</taxon>
        <taxon>Nematoda</taxon>
        <taxon>Chromadorea</taxon>
        <taxon>Rhabditida</taxon>
        <taxon>Spirurina</taxon>
        <taxon>Spiruromorpha</taxon>
        <taxon>Filarioidea</taxon>
        <taxon>Onchocercidae</taxon>
        <taxon>Onchocerca</taxon>
    </lineage>
</organism>
<dbReference type="PANTHER" id="PTHR46370:SF1">
    <property type="entry name" value="GPALPP MOTIFS-CONTAINING PROTEIN 1"/>
    <property type="match status" value="1"/>
</dbReference>